<accession>A0AAJ0MJ37</accession>
<proteinExistence type="predicted"/>
<reference evidence="2" key="2">
    <citation type="submission" date="2023-06" db="EMBL/GenBank/DDBJ databases">
        <authorList>
            <consortium name="Lawrence Berkeley National Laboratory"/>
            <person name="Haridas S."/>
            <person name="Hensen N."/>
            <person name="Bonometti L."/>
            <person name="Westerberg I."/>
            <person name="Brannstrom I.O."/>
            <person name="Guillou S."/>
            <person name="Cros-Aarteil S."/>
            <person name="Calhoun S."/>
            <person name="Kuo A."/>
            <person name="Mondo S."/>
            <person name="Pangilinan J."/>
            <person name="Riley R."/>
            <person name="Labutti K."/>
            <person name="Andreopoulos B."/>
            <person name="Lipzen A."/>
            <person name="Chen C."/>
            <person name="Yanf M."/>
            <person name="Daum C."/>
            <person name="Ng V."/>
            <person name="Clum A."/>
            <person name="Steindorff A."/>
            <person name="Ohm R."/>
            <person name="Martin F."/>
            <person name="Silar P."/>
            <person name="Natvig D."/>
            <person name="Lalanne C."/>
            <person name="Gautier V."/>
            <person name="Ament-Velasquez S.L."/>
            <person name="Kruys A."/>
            <person name="Hutchinson M.I."/>
            <person name="Powell A.J."/>
            <person name="Barry K."/>
            <person name="Miller A.N."/>
            <person name="Grigoriev I.V."/>
            <person name="Debuchy R."/>
            <person name="Gladieux P."/>
            <person name="Thoren M.H."/>
            <person name="Johannesson H."/>
        </authorList>
    </citation>
    <scope>NUCLEOTIDE SEQUENCE</scope>
    <source>
        <strain evidence="2">CBS 955.72</strain>
    </source>
</reference>
<reference evidence="2" key="1">
    <citation type="journal article" date="2023" name="Mol. Phylogenet. Evol.">
        <title>Genome-scale phylogeny and comparative genomics of the fungal order Sordariales.</title>
        <authorList>
            <person name="Hensen N."/>
            <person name="Bonometti L."/>
            <person name="Westerberg I."/>
            <person name="Brannstrom I.O."/>
            <person name="Guillou S."/>
            <person name="Cros-Aarteil S."/>
            <person name="Calhoun S."/>
            <person name="Haridas S."/>
            <person name="Kuo A."/>
            <person name="Mondo S."/>
            <person name="Pangilinan J."/>
            <person name="Riley R."/>
            <person name="LaButti K."/>
            <person name="Andreopoulos B."/>
            <person name="Lipzen A."/>
            <person name="Chen C."/>
            <person name="Yan M."/>
            <person name="Daum C."/>
            <person name="Ng V."/>
            <person name="Clum A."/>
            <person name="Steindorff A."/>
            <person name="Ohm R.A."/>
            <person name="Martin F."/>
            <person name="Silar P."/>
            <person name="Natvig D.O."/>
            <person name="Lalanne C."/>
            <person name="Gautier V."/>
            <person name="Ament-Velasquez S.L."/>
            <person name="Kruys A."/>
            <person name="Hutchinson M.I."/>
            <person name="Powell A.J."/>
            <person name="Barry K."/>
            <person name="Miller A.N."/>
            <person name="Grigoriev I.V."/>
            <person name="Debuchy R."/>
            <person name="Gladieux P."/>
            <person name="Hiltunen Thoren M."/>
            <person name="Johannesson H."/>
        </authorList>
    </citation>
    <scope>NUCLEOTIDE SEQUENCE</scope>
    <source>
        <strain evidence="2">CBS 955.72</strain>
    </source>
</reference>
<feature type="transmembrane region" description="Helical" evidence="1">
    <location>
        <begin position="77"/>
        <end position="98"/>
    </location>
</feature>
<dbReference type="Proteomes" id="UP001275084">
    <property type="component" value="Unassembled WGS sequence"/>
</dbReference>
<organism evidence="2 3">
    <name type="scientific">Lasiosphaeria hispida</name>
    <dbReference type="NCBI Taxonomy" id="260671"/>
    <lineage>
        <taxon>Eukaryota</taxon>
        <taxon>Fungi</taxon>
        <taxon>Dikarya</taxon>
        <taxon>Ascomycota</taxon>
        <taxon>Pezizomycotina</taxon>
        <taxon>Sordariomycetes</taxon>
        <taxon>Sordariomycetidae</taxon>
        <taxon>Sordariales</taxon>
        <taxon>Lasiosphaeriaceae</taxon>
        <taxon>Lasiosphaeria</taxon>
    </lineage>
</organism>
<dbReference type="AlphaFoldDB" id="A0AAJ0MJ37"/>
<sequence length="214" mass="24357">MRDRQQLTAKSRFAPPSPEFLYSLLCDSWEHGWANTQTEAGGCFQDAMLIPQVGDELTNRSPNPTVRRWLRLPHGRFPVVFSMSPSFFVLGIEVVTLGCFRLNLPHPSMQPAKQPATHPSHQLWQRESDGVFLSPAPSRQRKLRLLSSEQVLGALGPRQDKVRTGFLHDWTLQLARNLAPKTLWCWPGRGWTPELETTHPSLSRPCVCRLSDIR</sequence>
<keyword evidence="1" id="KW-1133">Transmembrane helix</keyword>
<gene>
    <name evidence="2" type="ORF">B0T25DRAFT_5123</name>
</gene>
<keyword evidence="1" id="KW-0812">Transmembrane</keyword>
<dbReference type="EMBL" id="JAUIQD010000001">
    <property type="protein sequence ID" value="KAK3362385.1"/>
    <property type="molecule type" value="Genomic_DNA"/>
</dbReference>
<evidence type="ECO:0000256" key="1">
    <source>
        <dbReference type="SAM" id="Phobius"/>
    </source>
</evidence>
<protein>
    <submittedName>
        <fullName evidence="2">Uncharacterized protein</fullName>
    </submittedName>
</protein>
<evidence type="ECO:0000313" key="3">
    <source>
        <dbReference type="Proteomes" id="UP001275084"/>
    </source>
</evidence>
<comment type="caution">
    <text evidence="2">The sequence shown here is derived from an EMBL/GenBank/DDBJ whole genome shotgun (WGS) entry which is preliminary data.</text>
</comment>
<name>A0AAJ0MJ37_9PEZI</name>
<evidence type="ECO:0000313" key="2">
    <source>
        <dbReference type="EMBL" id="KAK3362385.1"/>
    </source>
</evidence>
<keyword evidence="1" id="KW-0472">Membrane</keyword>
<keyword evidence="3" id="KW-1185">Reference proteome</keyword>